<dbReference type="InterPro" id="IPR003675">
    <property type="entry name" value="Rce1/LyrA-like_dom"/>
</dbReference>
<sequence length="333" mass="35458">MQDPIDPAPDEVSSAFAYQPVSTGLSDEATTTVAPEAAPRIWPVILVVLASILTFIMGTGIAILAGQWIATGSVATTQAEAIKAMGAIKDSRWAFTLTVVLPQIALVVPAVVASLLSPRGFRQRLRLVRGNWPWWGWLAAALATPLVGLVASIGAGMFLEESEALKEMTKMFRELGRSGFLIPLALMIGGMPAICEEFLFRGYIQTRLNRRWGPTIGILVASTIFAIFHLDPVHAIGVFPIGLWMGWLAYRSGSIIPAMIAHMINNVLAVVGVVVDPSESPEAFAVPIAIVAILILGGGFIGMIGVTAATFFFPPQKSTVEPTLVTETPQANG</sequence>
<feature type="transmembrane region" description="Helical" evidence="1">
    <location>
        <begin position="41"/>
        <end position="65"/>
    </location>
</feature>
<reference evidence="3 4" key="1">
    <citation type="submission" date="2019-02" db="EMBL/GenBank/DDBJ databases">
        <title>Deep-cultivation of Planctomycetes and their phenomic and genomic characterization uncovers novel biology.</title>
        <authorList>
            <person name="Wiegand S."/>
            <person name="Jogler M."/>
            <person name="Boedeker C."/>
            <person name="Pinto D."/>
            <person name="Vollmers J."/>
            <person name="Rivas-Marin E."/>
            <person name="Kohn T."/>
            <person name="Peeters S.H."/>
            <person name="Heuer A."/>
            <person name="Rast P."/>
            <person name="Oberbeckmann S."/>
            <person name="Bunk B."/>
            <person name="Jeske O."/>
            <person name="Meyerdierks A."/>
            <person name="Storesund J.E."/>
            <person name="Kallscheuer N."/>
            <person name="Luecker S."/>
            <person name="Lage O.M."/>
            <person name="Pohl T."/>
            <person name="Merkel B.J."/>
            <person name="Hornburger P."/>
            <person name="Mueller R.-W."/>
            <person name="Bruemmer F."/>
            <person name="Labrenz M."/>
            <person name="Spormann A.M."/>
            <person name="Op den Camp H."/>
            <person name="Overmann J."/>
            <person name="Amann R."/>
            <person name="Jetten M.S.M."/>
            <person name="Mascher T."/>
            <person name="Medema M.H."/>
            <person name="Devos D.P."/>
            <person name="Kaster A.-K."/>
            <person name="Ovreas L."/>
            <person name="Rohde M."/>
            <person name="Galperin M.Y."/>
            <person name="Jogler C."/>
        </authorList>
    </citation>
    <scope>NUCLEOTIDE SEQUENCE [LARGE SCALE GENOMIC DNA]</scope>
    <source>
        <strain evidence="3 4">FF011L</strain>
    </source>
</reference>
<dbReference type="OrthoDB" id="2035856at2"/>
<feature type="transmembrane region" description="Helical" evidence="1">
    <location>
        <begin position="135"/>
        <end position="159"/>
    </location>
</feature>
<keyword evidence="1" id="KW-1133">Transmembrane helix</keyword>
<dbReference type="AlphaFoldDB" id="A0A517MC27"/>
<dbReference type="GO" id="GO:0080120">
    <property type="term" value="P:CAAX-box protein maturation"/>
    <property type="evidence" value="ECO:0007669"/>
    <property type="project" value="UniProtKB-ARBA"/>
</dbReference>
<evidence type="ECO:0000313" key="3">
    <source>
        <dbReference type="EMBL" id="QDS92327.1"/>
    </source>
</evidence>
<feature type="transmembrane region" description="Helical" evidence="1">
    <location>
        <begin position="255"/>
        <end position="275"/>
    </location>
</feature>
<keyword evidence="4" id="KW-1185">Reference proteome</keyword>
<feature type="domain" description="CAAX prenyl protease 2/Lysostaphin resistance protein A-like" evidence="2">
    <location>
        <begin position="181"/>
        <end position="268"/>
    </location>
</feature>
<proteinExistence type="predicted"/>
<gene>
    <name evidence="3" type="ORF">FF011L_10690</name>
</gene>
<feature type="transmembrane region" description="Helical" evidence="1">
    <location>
        <begin position="216"/>
        <end position="243"/>
    </location>
</feature>
<evidence type="ECO:0000313" key="4">
    <source>
        <dbReference type="Proteomes" id="UP000320672"/>
    </source>
</evidence>
<keyword evidence="3" id="KW-0378">Hydrolase</keyword>
<feature type="transmembrane region" description="Helical" evidence="1">
    <location>
        <begin position="180"/>
        <end position="204"/>
    </location>
</feature>
<feature type="transmembrane region" description="Helical" evidence="1">
    <location>
        <begin position="287"/>
        <end position="313"/>
    </location>
</feature>
<dbReference type="PANTHER" id="PTHR36435">
    <property type="entry name" value="SLR1288 PROTEIN"/>
    <property type="match status" value="1"/>
</dbReference>
<protein>
    <submittedName>
        <fullName evidence="3">CAAX amino terminal protease self-immunity</fullName>
    </submittedName>
</protein>
<keyword evidence="1" id="KW-0812">Transmembrane</keyword>
<dbReference type="Pfam" id="PF02517">
    <property type="entry name" value="Rce1-like"/>
    <property type="match status" value="1"/>
</dbReference>
<keyword evidence="3" id="KW-0645">Protease</keyword>
<dbReference type="Proteomes" id="UP000320672">
    <property type="component" value="Chromosome"/>
</dbReference>
<dbReference type="InterPro" id="IPR052710">
    <property type="entry name" value="CAAX_protease"/>
</dbReference>
<evidence type="ECO:0000259" key="2">
    <source>
        <dbReference type="Pfam" id="PF02517"/>
    </source>
</evidence>
<keyword evidence="1" id="KW-0472">Membrane</keyword>
<evidence type="ECO:0000256" key="1">
    <source>
        <dbReference type="SAM" id="Phobius"/>
    </source>
</evidence>
<dbReference type="KEGG" id="rml:FF011L_10690"/>
<dbReference type="EMBL" id="CP036262">
    <property type="protein sequence ID" value="QDS92327.1"/>
    <property type="molecule type" value="Genomic_DNA"/>
</dbReference>
<accession>A0A517MC27</accession>
<dbReference type="GO" id="GO:0004175">
    <property type="term" value="F:endopeptidase activity"/>
    <property type="evidence" value="ECO:0007669"/>
    <property type="project" value="UniProtKB-ARBA"/>
</dbReference>
<name>A0A517MC27_9BACT</name>
<dbReference type="RefSeq" id="WP_145350603.1">
    <property type="nucleotide sequence ID" value="NZ_CP036262.1"/>
</dbReference>
<feature type="transmembrane region" description="Helical" evidence="1">
    <location>
        <begin position="93"/>
        <end position="115"/>
    </location>
</feature>
<dbReference type="PANTHER" id="PTHR36435:SF1">
    <property type="entry name" value="CAAX AMINO TERMINAL PROTEASE FAMILY PROTEIN"/>
    <property type="match status" value="1"/>
</dbReference>
<dbReference type="GO" id="GO:0006508">
    <property type="term" value="P:proteolysis"/>
    <property type="evidence" value="ECO:0007669"/>
    <property type="project" value="UniProtKB-KW"/>
</dbReference>
<organism evidence="3 4">
    <name type="scientific">Roseimaritima multifibrata</name>
    <dbReference type="NCBI Taxonomy" id="1930274"/>
    <lineage>
        <taxon>Bacteria</taxon>
        <taxon>Pseudomonadati</taxon>
        <taxon>Planctomycetota</taxon>
        <taxon>Planctomycetia</taxon>
        <taxon>Pirellulales</taxon>
        <taxon>Pirellulaceae</taxon>
        <taxon>Roseimaritima</taxon>
    </lineage>
</organism>